<dbReference type="Proteomes" id="UP000032721">
    <property type="component" value="Chromosome"/>
</dbReference>
<evidence type="ECO:0000313" key="4">
    <source>
        <dbReference type="Proteomes" id="UP000032721"/>
    </source>
</evidence>
<name>A0A068QNB6_9GAMM</name>
<dbReference type="STRING" id="351671.XDD1_0764"/>
<dbReference type="PANTHER" id="PTHR36492">
    <property type="match status" value="1"/>
</dbReference>
<feature type="domain" description="Calcineurin-like phosphoesterase" evidence="1">
    <location>
        <begin position="3"/>
        <end position="235"/>
    </location>
</feature>
<gene>
    <name evidence="3" type="ORF">LY16_00222</name>
    <name evidence="2" type="ORF">XDD1_0764</name>
</gene>
<dbReference type="InterPro" id="IPR004843">
    <property type="entry name" value="Calcineurin-like_PHP"/>
</dbReference>
<reference evidence="2 4" key="1">
    <citation type="submission" date="2013-07" db="EMBL/GenBank/DDBJ databases">
        <authorList>
            <person name="Genoscope - CEA"/>
        </authorList>
    </citation>
    <scope>NUCLEOTIDE SEQUENCE [LARGE SCALE GENOMIC DNA]</scope>
    <source>
        <strain evidence="2">FRM16</strain>
        <strain evidence="4">FRM16 / DSM 17909</strain>
    </source>
</reference>
<proteinExistence type="predicted"/>
<dbReference type="EMBL" id="FO704550">
    <property type="protein sequence ID" value="CDG16467.1"/>
    <property type="molecule type" value="Genomic_DNA"/>
</dbReference>
<dbReference type="HOGENOM" id="CLU_057759_1_0_6"/>
<evidence type="ECO:0000313" key="3">
    <source>
        <dbReference type="EMBL" id="TYP16624.1"/>
    </source>
</evidence>
<protein>
    <submittedName>
        <fullName evidence="3">3',5'-cyclic AMP phosphodiesterase CpdA</fullName>
    </submittedName>
    <submittedName>
        <fullName evidence="2">Phosphoesterase</fullName>
    </submittedName>
</protein>
<dbReference type="GO" id="GO:0016787">
    <property type="term" value="F:hydrolase activity"/>
    <property type="evidence" value="ECO:0007669"/>
    <property type="project" value="InterPro"/>
</dbReference>
<dbReference type="KEGG" id="xdo:XDD1_0764"/>
<sequence>MLLAISDLHVSHATNRAIVDSFRPATPDDWLLLAGDIAEQESDFTWVISTLSQRFAQVVWTPGNHELWCTPKDQLKLPGVPRYEHLVNICRQHNVLTPEDEFRHYRRGNGTTVTIAPIFTLYDYSFRNEADYTAEQAIERARRCGVISSDEFFLKTYPHRNIVDWCRERIHYTEKRLNAIPEGEDIVLISHFPLTRKPLESLRNREFSIWCGSEKTHPWASRTGVRLVVYGHLHLPDLDYIHDVAHLEVSLGYPREWQAHGRKSYLVPLDGLLEHTNEYHPSSMLIRG</sequence>
<dbReference type="EMBL" id="VNHN01000002">
    <property type="protein sequence ID" value="TYP16624.1"/>
    <property type="molecule type" value="Genomic_DNA"/>
</dbReference>
<organism evidence="2 4">
    <name type="scientific">Xenorhabdus doucetiae</name>
    <dbReference type="NCBI Taxonomy" id="351671"/>
    <lineage>
        <taxon>Bacteria</taxon>
        <taxon>Pseudomonadati</taxon>
        <taxon>Pseudomonadota</taxon>
        <taxon>Gammaproteobacteria</taxon>
        <taxon>Enterobacterales</taxon>
        <taxon>Morganellaceae</taxon>
        <taxon>Xenorhabdus</taxon>
    </lineage>
</organism>
<dbReference type="Pfam" id="PF00149">
    <property type="entry name" value="Metallophos"/>
    <property type="match status" value="1"/>
</dbReference>
<dbReference type="CDD" id="cd00838">
    <property type="entry name" value="MPP_superfamily"/>
    <property type="match status" value="1"/>
</dbReference>
<dbReference type="AlphaFoldDB" id="A0A068QNB6"/>
<reference evidence="3 5" key="2">
    <citation type="submission" date="2019-07" db="EMBL/GenBank/DDBJ databases">
        <title>Genomic Encyclopedia of Type Strains, Phase I: the one thousand microbial genomes (KMG-I) project.</title>
        <authorList>
            <person name="Kyrpides N."/>
        </authorList>
    </citation>
    <scope>NUCLEOTIDE SEQUENCE [LARGE SCALE GENOMIC DNA]</scope>
    <source>
        <strain evidence="3 5">DSM 17909</strain>
    </source>
</reference>
<evidence type="ECO:0000313" key="5">
    <source>
        <dbReference type="Proteomes" id="UP000324170"/>
    </source>
</evidence>
<dbReference type="RefSeq" id="WP_045968743.1">
    <property type="nucleotide sequence ID" value="NZ_CAWMED010000001.1"/>
</dbReference>
<keyword evidence="5" id="KW-1185">Reference proteome</keyword>
<dbReference type="OrthoDB" id="9013891at2"/>
<dbReference type="SUPFAM" id="SSF56300">
    <property type="entry name" value="Metallo-dependent phosphatases"/>
    <property type="match status" value="1"/>
</dbReference>
<dbReference type="Proteomes" id="UP000324170">
    <property type="component" value="Unassembled WGS sequence"/>
</dbReference>
<evidence type="ECO:0000259" key="1">
    <source>
        <dbReference type="Pfam" id="PF00149"/>
    </source>
</evidence>
<dbReference type="Gene3D" id="3.60.21.10">
    <property type="match status" value="1"/>
</dbReference>
<evidence type="ECO:0000313" key="2">
    <source>
        <dbReference type="EMBL" id="CDG16467.1"/>
    </source>
</evidence>
<dbReference type="InterPro" id="IPR029052">
    <property type="entry name" value="Metallo-depent_PP-like"/>
</dbReference>
<accession>A0A068QNB6</accession>
<dbReference type="InterPro" id="IPR052963">
    <property type="entry name" value="Pantetheine_PDE"/>
</dbReference>
<dbReference type="PANTHER" id="PTHR36492:SF2">
    <property type="entry name" value="[ACYL-CARRIER-PROTEIN] PHOSPHODIESTERASE PPTH"/>
    <property type="match status" value="1"/>
</dbReference>